<feature type="region of interest" description="Disordered" evidence="4">
    <location>
        <begin position="1"/>
        <end position="41"/>
    </location>
</feature>
<dbReference type="Proteomes" id="UP001162131">
    <property type="component" value="Unassembled WGS sequence"/>
</dbReference>
<evidence type="ECO:0000256" key="2">
    <source>
        <dbReference type="ARBA" id="ARBA00022771"/>
    </source>
</evidence>
<name>A0AAU9J343_9CILI</name>
<proteinExistence type="predicted"/>
<evidence type="ECO:0000256" key="3">
    <source>
        <dbReference type="ARBA" id="ARBA00022833"/>
    </source>
</evidence>
<dbReference type="EMBL" id="CAJZBQ010000021">
    <property type="protein sequence ID" value="CAG9318736.1"/>
    <property type="molecule type" value="Genomic_DNA"/>
</dbReference>
<accession>A0AAU9J343</accession>
<dbReference type="AlphaFoldDB" id="A0AAU9J343"/>
<protein>
    <recommendedName>
        <fullName evidence="7">RING-type domain-containing protein</fullName>
    </recommendedName>
</protein>
<comment type="caution">
    <text evidence="5">The sequence shown here is derived from an EMBL/GenBank/DDBJ whole genome shotgun (WGS) entry which is preliminary data.</text>
</comment>
<keyword evidence="1" id="KW-0479">Metal-binding</keyword>
<keyword evidence="3" id="KW-0862">Zinc</keyword>
<evidence type="ECO:0000313" key="6">
    <source>
        <dbReference type="Proteomes" id="UP001162131"/>
    </source>
</evidence>
<evidence type="ECO:0008006" key="7">
    <source>
        <dbReference type="Google" id="ProtNLM"/>
    </source>
</evidence>
<dbReference type="InterPro" id="IPR017907">
    <property type="entry name" value="Znf_RING_CS"/>
</dbReference>
<evidence type="ECO:0000256" key="4">
    <source>
        <dbReference type="SAM" id="MobiDB-lite"/>
    </source>
</evidence>
<reference evidence="5" key="1">
    <citation type="submission" date="2021-09" db="EMBL/GenBank/DDBJ databases">
        <authorList>
            <consortium name="AG Swart"/>
            <person name="Singh M."/>
            <person name="Singh A."/>
            <person name="Seah K."/>
            <person name="Emmerich C."/>
        </authorList>
    </citation>
    <scope>NUCLEOTIDE SEQUENCE</scope>
    <source>
        <strain evidence="5">ATCC30299</strain>
    </source>
</reference>
<organism evidence="5 6">
    <name type="scientific">Blepharisma stoltei</name>
    <dbReference type="NCBI Taxonomy" id="1481888"/>
    <lineage>
        <taxon>Eukaryota</taxon>
        <taxon>Sar</taxon>
        <taxon>Alveolata</taxon>
        <taxon>Ciliophora</taxon>
        <taxon>Postciliodesmatophora</taxon>
        <taxon>Heterotrichea</taxon>
        <taxon>Heterotrichida</taxon>
        <taxon>Blepharismidae</taxon>
        <taxon>Blepharisma</taxon>
    </lineage>
</organism>
<feature type="compositionally biased region" description="Basic residues" evidence="4">
    <location>
        <begin position="1"/>
        <end position="17"/>
    </location>
</feature>
<keyword evidence="2" id="KW-0863">Zinc-finger</keyword>
<feature type="compositionally biased region" description="Polar residues" evidence="4">
    <location>
        <begin position="24"/>
        <end position="33"/>
    </location>
</feature>
<evidence type="ECO:0000313" key="5">
    <source>
        <dbReference type="EMBL" id="CAG9318736.1"/>
    </source>
</evidence>
<dbReference type="PROSITE" id="PS00518">
    <property type="entry name" value="ZF_RING_1"/>
    <property type="match status" value="1"/>
</dbReference>
<gene>
    <name evidence="5" type="ORF">BSTOLATCC_MIC22103</name>
</gene>
<evidence type="ECO:0000256" key="1">
    <source>
        <dbReference type="ARBA" id="ARBA00022723"/>
    </source>
</evidence>
<keyword evidence="6" id="KW-1185">Reference proteome</keyword>
<dbReference type="GO" id="GO:0008270">
    <property type="term" value="F:zinc ion binding"/>
    <property type="evidence" value="ECO:0007669"/>
    <property type="project" value="UniProtKB-KW"/>
</dbReference>
<sequence>MRKTILAKKSSHKKGKQPKREAESSQALHSQSMVIIPEEDKNLEDSEMIRFNTDEISSSYVNSGDKNNINEEIFEEEKRNFIAEPKENNFNNIPESGKISIENSFGDMVEITIPKKESMVSYQAKINDNSEKHEIKIYKEKDAIPSGDVPNISFNFQAIEVNSDSSQSPKEEIESSVEEAKYPIEIKNEELDLISIPKENLKASPIDNQEIVDQSALEIIEGLFTVISDYANNKATSIQVSQKIKEKAIEMSSIVPERHHLKPSILKFLTSIFCSSCKNNSPELHLGCSHSYCTDCAKHLIPSDFSQIVQNLPKCIICHHSLSENDLRLILGPLWSQINPSCIFCGSNNFYSDDKCKHYCKDCLSFDLRAGWIKCKFCEKPFDIEKLKNRQSKCKGCGNWVFDIGDYFISVCGQDYHPLCFICSEQSLQNKQCFACSAELVDDAIAKLEYVLFTTCIRCKKTYERGYFTMKTCCDNDICLLCHMLNEENCLSCKNPLPENSKKTIKYLNSQKKS</sequence>